<comment type="caution">
    <text evidence="2">The sequence shown here is derived from an EMBL/GenBank/DDBJ whole genome shotgun (WGS) entry which is preliminary data.</text>
</comment>
<evidence type="ECO:0000259" key="1">
    <source>
        <dbReference type="Pfam" id="PF01966"/>
    </source>
</evidence>
<dbReference type="Gene3D" id="1.10.3210.10">
    <property type="entry name" value="Hypothetical protein af1432"/>
    <property type="match status" value="1"/>
</dbReference>
<organism evidence="2 3">
    <name type="scientific">Maribacter sedimenticola</name>
    <dbReference type="NCBI Taxonomy" id="228956"/>
    <lineage>
        <taxon>Bacteria</taxon>
        <taxon>Pseudomonadati</taxon>
        <taxon>Bacteroidota</taxon>
        <taxon>Flavobacteriia</taxon>
        <taxon>Flavobacteriales</taxon>
        <taxon>Flavobacteriaceae</taxon>
        <taxon>Maribacter</taxon>
    </lineage>
</organism>
<accession>A0ABY1SGE6</accession>
<proteinExistence type="predicted"/>
<evidence type="ECO:0000313" key="2">
    <source>
        <dbReference type="EMBL" id="SNR41946.1"/>
    </source>
</evidence>
<gene>
    <name evidence="2" type="ORF">SAMN04488009_1546</name>
</gene>
<evidence type="ECO:0000313" key="3">
    <source>
        <dbReference type="Proteomes" id="UP000198337"/>
    </source>
</evidence>
<feature type="domain" description="HD" evidence="1">
    <location>
        <begin position="37"/>
        <end position="129"/>
    </location>
</feature>
<dbReference type="CDD" id="cd00077">
    <property type="entry name" value="HDc"/>
    <property type="match status" value="1"/>
</dbReference>
<sequence length="202" mass="23640">MVTHLHNKASYPNLSLEILSYMKDKWPCHLTYHSILHTIDVANVCNTYISHYAIDKDNADLIRIAAISHDIGYLISPVNHEELGIKEIEPFLKKELNERQIATVNGLIRATKVPQKPTTFYEEILADADLDYLGRTDYNKLSKELFKEFIYYNVLETKEEWLQVQVDFLENHDYHTAFAKENRSSQKMLTLQEIKSKIRPQK</sequence>
<dbReference type="EMBL" id="FZNV01000002">
    <property type="protein sequence ID" value="SNR41946.1"/>
    <property type="molecule type" value="Genomic_DNA"/>
</dbReference>
<dbReference type="InterPro" id="IPR003607">
    <property type="entry name" value="HD/PDEase_dom"/>
</dbReference>
<dbReference type="Pfam" id="PF01966">
    <property type="entry name" value="HD"/>
    <property type="match status" value="1"/>
</dbReference>
<name>A0ABY1SGE6_9FLAO</name>
<dbReference type="SUPFAM" id="SSF109604">
    <property type="entry name" value="HD-domain/PDEase-like"/>
    <property type="match status" value="1"/>
</dbReference>
<protein>
    <submittedName>
        <fullName evidence="2">HD domain-containing protein</fullName>
    </submittedName>
</protein>
<reference evidence="2 3" key="1">
    <citation type="submission" date="2017-06" db="EMBL/GenBank/DDBJ databases">
        <authorList>
            <person name="Varghese N."/>
            <person name="Submissions S."/>
        </authorList>
    </citation>
    <scope>NUCLEOTIDE SEQUENCE [LARGE SCALE GENOMIC DNA]</scope>
    <source>
        <strain evidence="2 3">DSM 19840</strain>
    </source>
</reference>
<keyword evidence="3" id="KW-1185">Reference proteome</keyword>
<dbReference type="InterPro" id="IPR006674">
    <property type="entry name" value="HD_domain"/>
</dbReference>
<dbReference type="Proteomes" id="UP000198337">
    <property type="component" value="Unassembled WGS sequence"/>
</dbReference>